<keyword evidence="1" id="KW-0812">Transmembrane</keyword>
<feature type="transmembrane region" description="Helical" evidence="1">
    <location>
        <begin position="118"/>
        <end position="136"/>
    </location>
</feature>
<protein>
    <submittedName>
        <fullName evidence="2">NADH dehydrogenase subunit 6</fullName>
    </submittedName>
</protein>
<gene>
    <name evidence="2" type="primary">ND6</name>
</gene>
<evidence type="ECO:0000256" key="1">
    <source>
        <dbReference type="SAM" id="Phobius"/>
    </source>
</evidence>
<reference evidence="2" key="1">
    <citation type="submission" date="2019-10" db="EMBL/GenBank/DDBJ databases">
        <authorList>
            <person name="Kim J."/>
            <person name="Kwon M."/>
            <person name="Maharjan R."/>
            <person name="Yi H."/>
            <person name="Yoon Y."/>
            <person name="Jang Y."/>
            <person name="Jung T.-W."/>
        </authorList>
    </citation>
    <scope>NUCLEOTIDE SEQUENCE</scope>
    <source>
        <strain evidence="2">Miryang</strain>
        <tissue evidence="2">Whole body</tissue>
    </source>
</reference>
<keyword evidence="1" id="KW-0472">Membrane</keyword>
<evidence type="ECO:0000313" key="2">
    <source>
        <dbReference type="EMBL" id="QHN56504.1"/>
    </source>
</evidence>
<dbReference type="AlphaFoldDB" id="A0A6B9U4E3"/>
<accession>A0A6B9U4E3</accession>
<name>A0A6B9U4E3_9HEMI</name>
<keyword evidence="1" id="KW-1133">Transmembrane helix</keyword>
<geneLocation type="mitochondrion" evidence="2"/>
<sequence length="156" mass="18186">MNMFMWIMLNLSLVFMWVKHPLSMVLVIILQTLTISVMTGMVLSSFWFSYIIMMIMMSGMLVLFIYMASIASNEKFKFSIILFTMVILNSPMILFLNYDNEMMNMNKTTTLNMILNNLFSGTTMIITMIMVMYLLYTMITVSKIVNINEGPLRIKK</sequence>
<proteinExistence type="predicted"/>
<feature type="transmembrane region" description="Helical" evidence="1">
    <location>
        <begin position="21"/>
        <end position="41"/>
    </location>
</feature>
<organism evidence="2">
    <name type="scientific">Nysius plebeius</name>
    <dbReference type="NCBI Taxonomy" id="876837"/>
    <lineage>
        <taxon>Eukaryota</taxon>
        <taxon>Metazoa</taxon>
        <taxon>Ecdysozoa</taxon>
        <taxon>Arthropoda</taxon>
        <taxon>Hexapoda</taxon>
        <taxon>Insecta</taxon>
        <taxon>Pterygota</taxon>
        <taxon>Neoptera</taxon>
        <taxon>Paraneoptera</taxon>
        <taxon>Hemiptera</taxon>
        <taxon>Heteroptera</taxon>
        <taxon>Panheteroptera</taxon>
        <taxon>Pentatomomorpha</taxon>
        <taxon>Lygaeoidea</taxon>
        <taxon>Lygaeidae</taxon>
        <taxon>Orsillinae</taxon>
        <taxon>Nysius</taxon>
    </lineage>
</organism>
<feature type="transmembrane region" description="Helical" evidence="1">
    <location>
        <begin position="78"/>
        <end position="98"/>
    </location>
</feature>
<dbReference type="EMBL" id="MN599979">
    <property type="protein sequence ID" value="QHN56504.1"/>
    <property type="molecule type" value="Genomic_DNA"/>
</dbReference>
<feature type="transmembrane region" description="Helical" evidence="1">
    <location>
        <begin position="47"/>
        <end position="66"/>
    </location>
</feature>
<keyword evidence="2" id="KW-0496">Mitochondrion</keyword>